<comment type="similarity">
    <text evidence="3">In the N-terminal section; belongs to the enoyl-CoA hydratase/isomerase family.</text>
</comment>
<dbReference type="GO" id="GO:0070403">
    <property type="term" value="F:NAD+ binding"/>
    <property type="evidence" value="ECO:0007669"/>
    <property type="project" value="InterPro"/>
</dbReference>
<dbReference type="SUPFAM" id="SSF52096">
    <property type="entry name" value="ClpP/crotonase"/>
    <property type="match status" value="1"/>
</dbReference>
<evidence type="ECO:0000259" key="16">
    <source>
        <dbReference type="Pfam" id="PF02737"/>
    </source>
</evidence>
<keyword evidence="5" id="KW-0442">Lipid degradation</keyword>
<evidence type="ECO:0000313" key="17">
    <source>
        <dbReference type="EMBL" id="NYS25336.1"/>
    </source>
</evidence>
<keyword evidence="6" id="KW-0560">Oxidoreductase</keyword>
<evidence type="ECO:0000256" key="4">
    <source>
        <dbReference type="ARBA" id="ARBA00022832"/>
    </source>
</evidence>
<evidence type="ECO:0000256" key="3">
    <source>
        <dbReference type="ARBA" id="ARBA00008750"/>
    </source>
</evidence>
<dbReference type="RefSeq" id="WP_179906043.1">
    <property type="nucleotide sequence ID" value="NZ_JACBXS010000018.1"/>
</dbReference>
<dbReference type="EMBL" id="JACBXS010000018">
    <property type="protein sequence ID" value="NYS25336.1"/>
    <property type="molecule type" value="Genomic_DNA"/>
</dbReference>
<dbReference type="GO" id="GO:0004300">
    <property type="term" value="F:enoyl-CoA hydratase activity"/>
    <property type="evidence" value="ECO:0007669"/>
    <property type="project" value="UniProtKB-ARBA"/>
</dbReference>
<feature type="domain" description="3-hydroxyacyl-CoA dehydrogenase NAD binding" evidence="16">
    <location>
        <begin position="292"/>
        <end position="467"/>
    </location>
</feature>
<name>A0A7Z0HZV1_9RHOB</name>
<dbReference type="InterPro" id="IPR008927">
    <property type="entry name" value="6-PGluconate_DH-like_C_sf"/>
</dbReference>
<dbReference type="GO" id="GO:0003857">
    <property type="term" value="F:(3S)-3-hydroxyacyl-CoA dehydrogenase (NAD+) activity"/>
    <property type="evidence" value="ECO:0007669"/>
    <property type="project" value="UniProtKB-EC"/>
</dbReference>
<comment type="subcellular location">
    <subcellularLocation>
        <location evidence="1">Peroxisome</location>
    </subcellularLocation>
</comment>
<comment type="similarity">
    <text evidence="14">Belongs to the enoyl-CoA hydratase/isomerase family.</text>
</comment>
<organism evidence="17 18">
    <name type="scientific">Rhabdonatronobacter sediminivivens</name>
    <dbReference type="NCBI Taxonomy" id="2743469"/>
    <lineage>
        <taxon>Bacteria</taxon>
        <taxon>Pseudomonadati</taxon>
        <taxon>Pseudomonadota</taxon>
        <taxon>Alphaproteobacteria</taxon>
        <taxon>Rhodobacterales</taxon>
        <taxon>Paracoccaceae</taxon>
        <taxon>Rhabdonatronobacter</taxon>
    </lineage>
</organism>
<gene>
    <name evidence="17" type="ORF">HUK65_10060</name>
</gene>
<evidence type="ECO:0000256" key="2">
    <source>
        <dbReference type="ARBA" id="ARBA00005005"/>
    </source>
</evidence>
<dbReference type="Gene3D" id="3.90.226.10">
    <property type="entry name" value="2-enoyl-CoA Hydratase, Chain A, domain 1"/>
    <property type="match status" value="1"/>
</dbReference>
<dbReference type="InterPro" id="IPR001753">
    <property type="entry name" value="Enoyl-CoA_hydra/iso"/>
</dbReference>
<dbReference type="SUPFAM" id="SSF51735">
    <property type="entry name" value="NAD(P)-binding Rossmann-fold domains"/>
    <property type="match status" value="1"/>
</dbReference>
<dbReference type="PROSITE" id="PS00166">
    <property type="entry name" value="ENOYL_COA_HYDRATASE"/>
    <property type="match status" value="1"/>
</dbReference>
<evidence type="ECO:0000313" key="18">
    <source>
        <dbReference type="Proteomes" id="UP000529417"/>
    </source>
</evidence>
<dbReference type="InterPro" id="IPR029045">
    <property type="entry name" value="ClpP/crotonase-like_dom_sf"/>
</dbReference>
<dbReference type="InterPro" id="IPR006176">
    <property type="entry name" value="3-OHacyl-CoA_DH_NAD-bd"/>
</dbReference>
<accession>A0A7Z0HZV1</accession>
<dbReference type="GO" id="GO:0006635">
    <property type="term" value="P:fatty acid beta-oxidation"/>
    <property type="evidence" value="ECO:0007669"/>
    <property type="project" value="UniProtKB-UniPathway"/>
</dbReference>
<keyword evidence="18" id="KW-1185">Reference proteome</keyword>
<dbReference type="Gene3D" id="3.40.50.720">
    <property type="entry name" value="NAD(P)-binding Rossmann-like Domain"/>
    <property type="match status" value="1"/>
</dbReference>
<evidence type="ECO:0000259" key="15">
    <source>
        <dbReference type="Pfam" id="PF00725"/>
    </source>
</evidence>
<evidence type="ECO:0000256" key="11">
    <source>
        <dbReference type="ARBA" id="ARBA00023239"/>
    </source>
</evidence>
<dbReference type="GO" id="GO:0016853">
    <property type="term" value="F:isomerase activity"/>
    <property type="evidence" value="ECO:0007669"/>
    <property type="project" value="UniProtKB-KW"/>
</dbReference>
<evidence type="ECO:0000256" key="6">
    <source>
        <dbReference type="ARBA" id="ARBA00023002"/>
    </source>
</evidence>
<dbReference type="InterPro" id="IPR018376">
    <property type="entry name" value="Enoyl-CoA_hyd/isom_CS"/>
</dbReference>
<evidence type="ECO:0000256" key="13">
    <source>
        <dbReference type="ARBA" id="ARBA00049556"/>
    </source>
</evidence>
<dbReference type="AlphaFoldDB" id="A0A7Z0HZV1"/>
<evidence type="ECO:0000256" key="7">
    <source>
        <dbReference type="ARBA" id="ARBA00023027"/>
    </source>
</evidence>
<keyword evidence="9" id="KW-0576">Peroxisome</keyword>
<keyword evidence="7" id="KW-0520">NAD</keyword>
<keyword evidence="10 17" id="KW-0413">Isomerase</keyword>
<evidence type="ECO:0000256" key="9">
    <source>
        <dbReference type="ARBA" id="ARBA00023140"/>
    </source>
</evidence>
<protein>
    <submittedName>
        <fullName evidence="17">Enoyl-CoA hydratase/isomerase family protein</fullName>
    </submittedName>
</protein>
<dbReference type="PANTHER" id="PTHR23309">
    <property type="entry name" value="3-HYDROXYACYL-COA DEHYROGENASE"/>
    <property type="match status" value="1"/>
</dbReference>
<dbReference type="UniPathway" id="UPA00659"/>
<keyword evidence="12" id="KW-0511">Multifunctional enzyme</keyword>
<dbReference type="InterPro" id="IPR036291">
    <property type="entry name" value="NAD(P)-bd_dom_sf"/>
</dbReference>
<evidence type="ECO:0000256" key="8">
    <source>
        <dbReference type="ARBA" id="ARBA00023098"/>
    </source>
</evidence>
<dbReference type="CDD" id="cd06558">
    <property type="entry name" value="crotonase-like"/>
    <property type="match status" value="1"/>
</dbReference>
<sequence>MSGTVHFEREGDIAVLVIDNPPVNASSAAVRGALLAALERVAGDDSIAGAVLIGAGKSFIAGSDLREFDLPLAPPQLPAVIAAVEALPKPVVAALHGAALGGGYELALGCDARIAAPGAVLGLPETTLGIIPGAGGTQRLPRLVGVARALALICAGTRVSADRALELGLIDALAPDDLRGQAVARARAMAGQKARVIDRPVPPEAPEDIDTAAATALRKGRNRPHIAAAIAHVRAAATTPPAQGLAEERATFESLRTAPEARALRHIFFAERGAARGAEGRTAKPLPVRAPGVLGAGTMGAGIATALLLAGLPVTLADASPQALERGRQTVHAALASAAEAGKLPADALQQTQDRLRLVPAAADLAACDLVIEAIIEDLPAKRAAFAELDRITAPDAILATNTSYLDIDDIAGATTRPERVIGLHFFSPAHVMKLAEVIAGARSSDSAVATGLALARKLGKTPVEAGNAFGFIGNRIYSAYRSACEFMLEDGALPHEVDAALEEFGFAMGPFAVTDMSGLDIAWAMRRARAHLRDPADRYVRIPDLLCEMGRFGRKTGAGYYRYGDSKRPQRDPEVDALIIAQSREKGIARAPLDAATIQRRALAAMVNEAGLLIAEGVALRPGDVDVVMVNGYGFPRWRGGPLHWAATEGGAALQAECAEFARTSGPSRMAADLAALGITPAPDPQAG</sequence>
<dbReference type="Proteomes" id="UP000529417">
    <property type="component" value="Unassembled WGS sequence"/>
</dbReference>
<keyword evidence="4" id="KW-0276">Fatty acid metabolism</keyword>
<dbReference type="Pfam" id="PF00725">
    <property type="entry name" value="3HCDH"/>
    <property type="match status" value="1"/>
</dbReference>
<dbReference type="Pfam" id="PF00378">
    <property type="entry name" value="ECH_1"/>
    <property type="match status" value="1"/>
</dbReference>
<proteinExistence type="inferred from homology"/>
<dbReference type="FunFam" id="1.10.1040.50:FF:000006">
    <property type="entry name" value="Peroxisomal bifunctional enzyme"/>
    <property type="match status" value="1"/>
</dbReference>
<dbReference type="Gene3D" id="1.10.1040.50">
    <property type="match status" value="1"/>
</dbReference>
<dbReference type="SUPFAM" id="SSF48179">
    <property type="entry name" value="6-phosphogluconate dehydrogenase C-terminal domain-like"/>
    <property type="match status" value="2"/>
</dbReference>
<evidence type="ECO:0000256" key="1">
    <source>
        <dbReference type="ARBA" id="ARBA00004275"/>
    </source>
</evidence>
<evidence type="ECO:0000256" key="14">
    <source>
        <dbReference type="RuleBase" id="RU003707"/>
    </source>
</evidence>
<evidence type="ECO:0000256" key="5">
    <source>
        <dbReference type="ARBA" id="ARBA00022963"/>
    </source>
</evidence>
<evidence type="ECO:0000256" key="10">
    <source>
        <dbReference type="ARBA" id="ARBA00023235"/>
    </source>
</evidence>
<comment type="pathway">
    <text evidence="2">Lipid metabolism; fatty acid beta-oxidation.</text>
</comment>
<dbReference type="Pfam" id="PF02737">
    <property type="entry name" value="3HCDH_N"/>
    <property type="match status" value="1"/>
</dbReference>
<comment type="catalytic activity">
    <reaction evidence="13">
        <text>a (3S)-3-hydroxyacyl-CoA + NAD(+) = a 3-oxoacyl-CoA + NADH + H(+)</text>
        <dbReference type="Rhea" id="RHEA:22432"/>
        <dbReference type="ChEBI" id="CHEBI:15378"/>
        <dbReference type="ChEBI" id="CHEBI:57318"/>
        <dbReference type="ChEBI" id="CHEBI:57540"/>
        <dbReference type="ChEBI" id="CHEBI:57945"/>
        <dbReference type="ChEBI" id="CHEBI:90726"/>
        <dbReference type="EC" id="1.1.1.35"/>
    </reaction>
</comment>
<comment type="caution">
    <text evidence="17">The sequence shown here is derived from an EMBL/GenBank/DDBJ whole genome shotgun (WGS) entry which is preliminary data.</text>
</comment>
<keyword evidence="11" id="KW-0456">Lyase</keyword>
<reference evidence="17 18" key="1">
    <citation type="journal article" date="2000" name="Arch. Microbiol.">
        <title>Rhodobaca bogoriensis gen. nov. and sp. nov., an alkaliphilic purple nonsulfur bacterium from African Rift Valley soda lakes.</title>
        <authorList>
            <person name="Milford A.D."/>
            <person name="Achenbach L.A."/>
            <person name="Jung D.O."/>
            <person name="Madigan M.T."/>
        </authorList>
    </citation>
    <scope>NUCLEOTIDE SEQUENCE [LARGE SCALE GENOMIC DNA]</scope>
    <source>
        <strain evidence="17 18">2376</strain>
    </source>
</reference>
<dbReference type="FunFam" id="3.40.50.720:FF:000009">
    <property type="entry name" value="Fatty oxidation complex, alpha subunit"/>
    <property type="match status" value="1"/>
</dbReference>
<feature type="domain" description="3-hydroxyacyl-CoA dehydrogenase C-terminal" evidence="15">
    <location>
        <begin position="471"/>
        <end position="564"/>
    </location>
</feature>
<dbReference type="InterPro" id="IPR006108">
    <property type="entry name" value="3HC_DH_C"/>
</dbReference>
<evidence type="ECO:0000256" key="12">
    <source>
        <dbReference type="ARBA" id="ARBA00023268"/>
    </source>
</evidence>
<keyword evidence="8" id="KW-0443">Lipid metabolism</keyword>